<proteinExistence type="predicted"/>
<keyword evidence="3" id="KW-1185">Reference proteome</keyword>
<accession>A0A9J6FEU3</accession>
<comment type="caution">
    <text evidence="2">The sequence shown here is derived from an EMBL/GenBank/DDBJ whole genome shotgun (WGS) entry which is preliminary data.</text>
</comment>
<feature type="region of interest" description="Disordered" evidence="1">
    <location>
        <begin position="28"/>
        <end position="59"/>
    </location>
</feature>
<evidence type="ECO:0000313" key="2">
    <source>
        <dbReference type="EMBL" id="KAH9360708.1"/>
    </source>
</evidence>
<evidence type="ECO:0000313" key="3">
    <source>
        <dbReference type="Proteomes" id="UP000821853"/>
    </source>
</evidence>
<sequence>MHRAQAFLCSAAYMAATPLEGSRMLFQGHEANSTSGMQDSDRAHSAHRRHCSARETERNEEAVVDFTYAPF</sequence>
<protein>
    <submittedName>
        <fullName evidence="2">Uncharacterized protein</fullName>
    </submittedName>
</protein>
<organism evidence="2 3">
    <name type="scientific">Haemaphysalis longicornis</name>
    <name type="common">Bush tick</name>
    <dbReference type="NCBI Taxonomy" id="44386"/>
    <lineage>
        <taxon>Eukaryota</taxon>
        <taxon>Metazoa</taxon>
        <taxon>Ecdysozoa</taxon>
        <taxon>Arthropoda</taxon>
        <taxon>Chelicerata</taxon>
        <taxon>Arachnida</taxon>
        <taxon>Acari</taxon>
        <taxon>Parasitiformes</taxon>
        <taxon>Ixodida</taxon>
        <taxon>Ixodoidea</taxon>
        <taxon>Ixodidae</taxon>
        <taxon>Haemaphysalinae</taxon>
        <taxon>Haemaphysalis</taxon>
    </lineage>
</organism>
<name>A0A9J6FEU3_HAELO</name>
<dbReference type="AlphaFoldDB" id="A0A9J6FEU3"/>
<reference evidence="2 3" key="1">
    <citation type="journal article" date="2020" name="Cell">
        <title>Large-Scale Comparative Analyses of Tick Genomes Elucidate Their Genetic Diversity and Vector Capacities.</title>
        <authorList>
            <consortium name="Tick Genome and Microbiome Consortium (TIGMIC)"/>
            <person name="Jia N."/>
            <person name="Wang J."/>
            <person name="Shi W."/>
            <person name="Du L."/>
            <person name="Sun Y."/>
            <person name="Zhan W."/>
            <person name="Jiang J.F."/>
            <person name="Wang Q."/>
            <person name="Zhang B."/>
            <person name="Ji P."/>
            <person name="Bell-Sakyi L."/>
            <person name="Cui X.M."/>
            <person name="Yuan T.T."/>
            <person name="Jiang B.G."/>
            <person name="Yang W.F."/>
            <person name="Lam T.T."/>
            <person name="Chang Q.C."/>
            <person name="Ding S.J."/>
            <person name="Wang X.J."/>
            <person name="Zhu J.G."/>
            <person name="Ruan X.D."/>
            <person name="Zhao L."/>
            <person name="Wei J.T."/>
            <person name="Ye R.Z."/>
            <person name="Que T.C."/>
            <person name="Du C.H."/>
            <person name="Zhou Y.H."/>
            <person name="Cheng J.X."/>
            <person name="Dai P.F."/>
            <person name="Guo W.B."/>
            <person name="Han X.H."/>
            <person name="Huang E.J."/>
            <person name="Li L.F."/>
            <person name="Wei W."/>
            <person name="Gao Y.C."/>
            <person name="Liu J.Z."/>
            <person name="Shao H.Z."/>
            <person name="Wang X."/>
            <person name="Wang C.C."/>
            <person name="Yang T.C."/>
            <person name="Huo Q.B."/>
            <person name="Li W."/>
            <person name="Chen H.Y."/>
            <person name="Chen S.E."/>
            <person name="Zhou L.G."/>
            <person name="Ni X.B."/>
            <person name="Tian J.H."/>
            <person name="Sheng Y."/>
            <person name="Liu T."/>
            <person name="Pan Y.S."/>
            <person name="Xia L.Y."/>
            <person name="Li J."/>
            <person name="Zhao F."/>
            <person name="Cao W.C."/>
        </authorList>
    </citation>
    <scope>NUCLEOTIDE SEQUENCE [LARGE SCALE GENOMIC DNA]</scope>
    <source>
        <strain evidence="2">HaeL-2018</strain>
    </source>
</reference>
<dbReference type="Proteomes" id="UP000821853">
    <property type="component" value="Chromosome 1"/>
</dbReference>
<evidence type="ECO:0000256" key="1">
    <source>
        <dbReference type="SAM" id="MobiDB-lite"/>
    </source>
</evidence>
<gene>
    <name evidence="2" type="ORF">HPB48_020483</name>
</gene>
<dbReference type="VEuPathDB" id="VectorBase:HLOH_041063"/>
<dbReference type="EMBL" id="JABSTR010000001">
    <property type="protein sequence ID" value="KAH9360708.1"/>
    <property type="molecule type" value="Genomic_DNA"/>
</dbReference>